<dbReference type="EMBL" id="CP032050">
    <property type="protein sequence ID" value="AYN66606.1"/>
    <property type="molecule type" value="Genomic_DNA"/>
</dbReference>
<dbReference type="PANTHER" id="PTHR11735:SF11">
    <property type="entry name" value="TRNA THREONYLCARBAMOYLADENOSINE BIOSYNTHESIS PROTEIN TSAB"/>
    <property type="match status" value="1"/>
</dbReference>
<dbReference type="Proteomes" id="UP000276309">
    <property type="component" value="Chromosome"/>
</dbReference>
<accession>A0A3G2L335</accession>
<dbReference type="SUPFAM" id="SSF53067">
    <property type="entry name" value="Actin-like ATPase domain"/>
    <property type="match status" value="2"/>
</dbReference>
<dbReference type="Pfam" id="PF00814">
    <property type="entry name" value="TsaD"/>
    <property type="match status" value="1"/>
</dbReference>
<gene>
    <name evidence="2" type="primary">tsaB</name>
    <name evidence="2" type="ORF">D1013_03995</name>
</gene>
<dbReference type="GO" id="GO:0016740">
    <property type="term" value="F:transferase activity"/>
    <property type="evidence" value="ECO:0007669"/>
    <property type="project" value="UniProtKB-KW"/>
</dbReference>
<reference evidence="2 3" key="1">
    <citation type="submission" date="2018-08" db="EMBL/GenBank/DDBJ databases">
        <title>The reduced genetic potential of extracellular carbohydrate catabolism in Euzebyella marina RN62, a Flavobacteriia bacterium isolated from the hadal water.</title>
        <authorList>
            <person name="Xue C."/>
        </authorList>
    </citation>
    <scope>NUCLEOTIDE SEQUENCE [LARGE SCALE GENOMIC DNA]</scope>
    <source>
        <strain evidence="2 3">RN62</strain>
    </source>
</reference>
<keyword evidence="2" id="KW-0808">Transferase</keyword>
<dbReference type="Gene3D" id="3.30.420.40">
    <property type="match status" value="2"/>
</dbReference>
<sequence>MALILNLETATTNCSVSLARDGQLIALKEHNSPNYSHSEQLHVFIDEVVKQASLRLSDLDAIAISKGPGSYTGLRIGVSAAKGLCYALEIPLISIATLESMASQADPQAVDFIVPLLDARRMEVYSAVFDKDLKQVRDTRAEIVSESSFEVFWQKGKVLLLGSGAEKCKEVLCHDHISFDEGVVPSSSQMAHLAYEKYKSSEFEDVAYFEPYYLKDFILQQKKK</sequence>
<dbReference type="NCBIfam" id="TIGR03725">
    <property type="entry name" value="T6A_YeaZ"/>
    <property type="match status" value="1"/>
</dbReference>
<evidence type="ECO:0000313" key="3">
    <source>
        <dbReference type="Proteomes" id="UP000276309"/>
    </source>
</evidence>
<dbReference type="InterPro" id="IPR022496">
    <property type="entry name" value="T6A_TsaB"/>
</dbReference>
<organism evidence="2 3">
    <name type="scientific">Euzebyella marina</name>
    <dbReference type="NCBI Taxonomy" id="1761453"/>
    <lineage>
        <taxon>Bacteria</taxon>
        <taxon>Pseudomonadati</taxon>
        <taxon>Bacteroidota</taxon>
        <taxon>Flavobacteriia</taxon>
        <taxon>Flavobacteriales</taxon>
        <taxon>Flavobacteriaceae</taxon>
        <taxon>Euzebyella</taxon>
    </lineage>
</organism>
<protein>
    <submittedName>
        <fullName evidence="2">tRNA (Adenosine(37)-N6)-threonylcarbamoyltransferase complex dimerization subunit type 1 TsaB</fullName>
    </submittedName>
</protein>
<dbReference type="PANTHER" id="PTHR11735">
    <property type="entry name" value="TRNA N6-ADENOSINE THREONYLCARBAMOYLTRANSFERASE"/>
    <property type="match status" value="1"/>
</dbReference>
<evidence type="ECO:0000313" key="2">
    <source>
        <dbReference type="EMBL" id="AYN66606.1"/>
    </source>
</evidence>
<evidence type="ECO:0000259" key="1">
    <source>
        <dbReference type="Pfam" id="PF00814"/>
    </source>
</evidence>
<dbReference type="CDD" id="cd24032">
    <property type="entry name" value="ASKHA_NBD_TsaB"/>
    <property type="match status" value="1"/>
</dbReference>
<name>A0A3G2L335_9FLAO</name>
<dbReference type="InterPro" id="IPR043129">
    <property type="entry name" value="ATPase_NBD"/>
</dbReference>
<proteinExistence type="predicted"/>
<keyword evidence="3" id="KW-1185">Reference proteome</keyword>
<dbReference type="InterPro" id="IPR000905">
    <property type="entry name" value="Gcp-like_dom"/>
</dbReference>
<dbReference type="GO" id="GO:0002949">
    <property type="term" value="P:tRNA threonylcarbamoyladenosine modification"/>
    <property type="evidence" value="ECO:0007669"/>
    <property type="project" value="InterPro"/>
</dbReference>
<feature type="domain" description="Gcp-like" evidence="1">
    <location>
        <begin position="36"/>
        <end position="147"/>
    </location>
</feature>
<dbReference type="AlphaFoldDB" id="A0A3G2L335"/>
<dbReference type="OrthoDB" id="9784166at2"/>
<dbReference type="KEGG" id="emar:D1013_03995"/>
<dbReference type="RefSeq" id="WP_121847658.1">
    <property type="nucleotide sequence ID" value="NZ_CP032050.1"/>
</dbReference>
<dbReference type="GO" id="GO:0005829">
    <property type="term" value="C:cytosol"/>
    <property type="evidence" value="ECO:0007669"/>
    <property type="project" value="TreeGrafter"/>
</dbReference>